<dbReference type="PROSITE" id="PS51257">
    <property type="entry name" value="PROKAR_LIPOPROTEIN"/>
    <property type="match status" value="1"/>
</dbReference>
<feature type="compositionally biased region" description="Polar residues" evidence="1">
    <location>
        <begin position="91"/>
        <end position="141"/>
    </location>
</feature>
<proteinExistence type="predicted"/>
<keyword evidence="2" id="KW-0732">Signal</keyword>
<keyword evidence="4" id="KW-1185">Reference proteome</keyword>
<evidence type="ECO:0000313" key="3">
    <source>
        <dbReference type="EMBL" id="TWT55831.1"/>
    </source>
</evidence>
<evidence type="ECO:0000256" key="2">
    <source>
        <dbReference type="SAM" id="SignalP"/>
    </source>
</evidence>
<name>A0A5C5X0L8_9PLAN</name>
<protein>
    <submittedName>
        <fullName evidence="3">Uncharacterized protein</fullName>
    </submittedName>
</protein>
<comment type="caution">
    <text evidence="3">The sequence shown here is derived from an EMBL/GenBank/DDBJ whole genome shotgun (WGS) entry which is preliminary data.</text>
</comment>
<feature type="signal peptide" evidence="2">
    <location>
        <begin position="1"/>
        <end position="27"/>
    </location>
</feature>
<organism evidence="3 4">
    <name type="scientific">Thalassoglobus neptunius</name>
    <dbReference type="NCBI Taxonomy" id="1938619"/>
    <lineage>
        <taxon>Bacteria</taxon>
        <taxon>Pseudomonadati</taxon>
        <taxon>Planctomycetota</taxon>
        <taxon>Planctomycetia</taxon>
        <taxon>Planctomycetales</taxon>
        <taxon>Planctomycetaceae</taxon>
        <taxon>Thalassoglobus</taxon>
    </lineage>
</organism>
<reference evidence="3 4" key="1">
    <citation type="submission" date="2019-02" db="EMBL/GenBank/DDBJ databases">
        <title>Deep-cultivation of Planctomycetes and their phenomic and genomic characterization uncovers novel biology.</title>
        <authorList>
            <person name="Wiegand S."/>
            <person name="Jogler M."/>
            <person name="Boedeker C."/>
            <person name="Pinto D."/>
            <person name="Vollmers J."/>
            <person name="Rivas-Marin E."/>
            <person name="Kohn T."/>
            <person name="Peeters S.H."/>
            <person name="Heuer A."/>
            <person name="Rast P."/>
            <person name="Oberbeckmann S."/>
            <person name="Bunk B."/>
            <person name="Jeske O."/>
            <person name="Meyerdierks A."/>
            <person name="Storesund J.E."/>
            <person name="Kallscheuer N."/>
            <person name="Luecker S."/>
            <person name="Lage O.M."/>
            <person name="Pohl T."/>
            <person name="Merkel B.J."/>
            <person name="Hornburger P."/>
            <person name="Mueller R.-W."/>
            <person name="Bruemmer F."/>
            <person name="Labrenz M."/>
            <person name="Spormann A.M."/>
            <person name="Op Den Camp H."/>
            <person name="Overmann J."/>
            <person name="Amann R."/>
            <person name="Jetten M.S.M."/>
            <person name="Mascher T."/>
            <person name="Medema M.H."/>
            <person name="Devos D.P."/>
            <person name="Kaster A.-K."/>
            <person name="Ovreas L."/>
            <person name="Rohde M."/>
            <person name="Galperin M.Y."/>
            <person name="Jogler C."/>
        </authorList>
    </citation>
    <scope>NUCLEOTIDE SEQUENCE [LARGE SCALE GENOMIC DNA]</scope>
    <source>
        <strain evidence="3 4">KOR42</strain>
    </source>
</reference>
<feature type="region of interest" description="Disordered" evidence="1">
    <location>
        <begin position="213"/>
        <end position="242"/>
    </location>
</feature>
<dbReference type="Proteomes" id="UP000317243">
    <property type="component" value="Unassembled WGS sequence"/>
</dbReference>
<feature type="region of interest" description="Disordered" evidence="1">
    <location>
        <begin position="67"/>
        <end position="141"/>
    </location>
</feature>
<dbReference type="EMBL" id="SIHI01000002">
    <property type="protein sequence ID" value="TWT55831.1"/>
    <property type="molecule type" value="Genomic_DNA"/>
</dbReference>
<feature type="region of interest" description="Disordered" evidence="1">
    <location>
        <begin position="163"/>
        <end position="186"/>
    </location>
</feature>
<accession>A0A5C5X0L8</accession>
<feature type="chain" id="PRO_5023105815" evidence="2">
    <location>
        <begin position="28"/>
        <end position="349"/>
    </location>
</feature>
<dbReference type="AlphaFoldDB" id="A0A5C5X0L8"/>
<evidence type="ECO:0000256" key="1">
    <source>
        <dbReference type="SAM" id="MobiDB-lite"/>
    </source>
</evidence>
<sequence precursor="true">MRSVLIIRSAFPCACLCLTMLTGCVYGPNPYYGGYSPSPYGGGAYPGGQYQGGYPGYQPGMTVPNGTVSPGLVVPQGGSTYEGSGGGLQPIPNNGTDAPPYNSGSNDQVPVPGQYNSSGTNFYPNSSGSSTYESPISPANHSQIDTAQPVQPVQMPLRESNAAFGNTEFPPYSPAPEASRSSVNSAPVQMDPMSNAVEINSFPADAPQFIPPVQVSPQGGSVQEDPFAQPAPSQSGGGTAPQALPLEFNAQKVPDAELGVFDHEQKFRWIRGVASLDEPTGIWGVTYSERPEQNDPFSGHLSLAKSPALENLQEGEIVQVSGEVDPVMKDSLGKPMYFVTSIDRVGLTR</sequence>
<evidence type="ECO:0000313" key="4">
    <source>
        <dbReference type="Proteomes" id="UP000317243"/>
    </source>
</evidence>
<gene>
    <name evidence="3" type="ORF">KOR42_26420</name>
</gene>